<dbReference type="InterPro" id="IPR058591">
    <property type="entry name" value="Gtf3_N"/>
</dbReference>
<evidence type="ECO:0000313" key="4">
    <source>
        <dbReference type="EMBL" id="CUN51749.1"/>
    </source>
</evidence>
<dbReference type="AlphaFoldDB" id="A0A173XJB5"/>
<reference evidence="4 5" key="1">
    <citation type="submission" date="2015-09" db="EMBL/GenBank/DDBJ databases">
        <authorList>
            <consortium name="Pathogen Informatics"/>
        </authorList>
    </citation>
    <scope>NUCLEOTIDE SEQUENCE [LARGE SCALE GENOMIC DNA]</scope>
    <source>
        <strain evidence="4 5">2789STDY5608835</strain>
    </source>
</reference>
<dbReference type="Pfam" id="PF26337">
    <property type="entry name" value="Gtf3_C"/>
    <property type="match status" value="1"/>
</dbReference>
<accession>A0A173XJB5</accession>
<dbReference type="GO" id="GO:0016740">
    <property type="term" value="F:transferase activity"/>
    <property type="evidence" value="ECO:0007669"/>
    <property type="project" value="UniProtKB-KW"/>
</dbReference>
<dbReference type="EMBL" id="CYYR01000003">
    <property type="protein sequence ID" value="CUN51749.1"/>
    <property type="molecule type" value="Genomic_DNA"/>
</dbReference>
<dbReference type="Gene3D" id="3.40.50.2000">
    <property type="entry name" value="Glycogen Phosphorylase B"/>
    <property type="match status" value="2"/>
</dbReference>
<dbReference type="Pfam" id="PF26334">
    <property type="entry name" value="Gtf3_N"/>
    <property type="match status" value="1"/>
</dbReference>
<evidence type="ECO:0000256" key="1">
    <source>
        <dbReference type="ARBA" id="ARBA00022679"/>
    </source>
</evidence>
<organism evidence="4 5">
    <name type="scientific">Roseburia inulinivorans</name>
    <dbReference type="NCBI Taxonomy" id="360807"/>
    <lineage>
        <taxon>Bacteria</taxon>
        <taxon>Bacillati</taxon>
        <taxon>Bacillota</taxon>
        <taxon>Clostridia</taxon>
        <taxon>Lachnospirales</taxon>
        <taxon>Lachnospiraceae</taxon>
        <taxon>Roseburia</taxon>
    </lineage>
</organism>
<dbReference type="PIRSF" id="PIRSF007023">
    <property type="entry name" value="UDP-Galf_transf"/>
    <property type="match status" value="1"/>
</dbReference>
<keyword evidence="1 4" id="KW-0808">Transferase</keyword>
<name>A0A173XJB5_9FIRM</name>
<dbReference type="RefSeq" id="WP_055301280.1">
    <property type="nucleotide sequence ID" value="NZ_CYYR01000003.1"/>
</dbReference>
<dbReference type="InterPro" id="IPR058592">
    <property type="entry name" value="Gtf3_C"/>
</dbReference>
<sequence length="360" mass="40296">MSIYALSQRAGETCDAAGKAMQDVFAVLAQKGSKTIWSMPKSCSKYMKILDLPYLACFLLFRAGKKDSIFFAIPENHVKIKLVKAIQKVKKYQIICFINDLNAFRYGNADDPIVQEKMRGEAQVIGMADVVLMPNTNTRELLEKNGVTSRLIPIGIWDYLMTEQEQNQLKAAQEQKKCSVQQDTGTQPAKIAFAGNLNKSEFLKSIPFSKDMGLEMHLWGKLEDKKKEELPSVCEYHGVLKAAEVPAAVCTMDYGLVWDGTGKDEIEGGLGEYLKYNNSHKCGLYLASGIPAIVWKHSGMAAFIKEHECGIVIERLSELPGKIKQADYEQLKKNALLVSYQLQQGHYLKRALEQALGEKK</sequence>
<evidence type="ECO:0000259" key="2">
    <source>
        <dbReference type="Pfam" id="PF26334"/>
    </source>
</evidence>
<feature type="domain" description="Glucosyltransferase 3-like N-terminal" evidence="2">
    <location>
        <begin position="12"/>
        <end position="153"/>
    </location>
</feature>
<evidence type="ECO:0000313" key="5">
    <source>
        <dbReference type="Proteomes" id="UP000095395"/>
    </source>
</evidence>
<proteinExistence type="predicted"/>
<gene>
    <name evidence="4" type="ORF">ERS852392_00608</name>
</gene>
<protein>
    <submittedName>
        <fullName evidence="4">Beta-1,6-galactofuranosyltransferase</fullName>
    </submittedName>
</protein>
<dbReference type="Proteomes" id="UP000095395">
    <property type="component" value="Unassembled WGS sequence"/>
</dbReference>
<evidence type="ECO:0000259" key="3">
    <source>
        <dbReference type="Pfam" id="PF26337"/>
    </source>
</evidence>
<feature type="domain" description="Glucosyltransferase 3-like C-terminal" evidence="3">
    <location>
        <begin position="191"/>
        <end position="355"/>
    </location>
</feature>